<evidence type="ECO:0000313" key="1">
    <source>
        <dbReference type="EMBL" id="MBC5709235.1"/>
    </source>
</evidence>
<comment type="caution">
    <text evidence="1">The sequence shown here is derived from an EMBL/GenBank/DDBJ whole genome shotgun (WGS) entry which is preliminary data.</text>
</comment>
<proteinExistence type="predicted"/>
<name>A0ABR7H7R6_9FIRM</name>
<dbReference type="RefSeq" id="WP_187022303.1">
    <property type="nucleotide sequence ID" value="NZ_JACOPB010000006.1"/>
</dbReference>
<evidence type="ECO:0000313" key="2">
    <source>
        <dbReference type="Proteomes" id="UP000634672"/>
    </source>
</evidence>
<organism evidence="1 2">
    <name type="scientific">Hungatella hominis</name>
    <dbReference type="NCBI Taxonomy" id="2763050"/>
    <lineage>
        <taxon>Bacteria</taxon>
        <taxon>Bacillati</taxon>
        <taxon>Bacillota</taxon>
        <taxon>Clostridia</taxon>
        <taxon>Lachnospirales</taxon>
        <taxon>Lachnospiraceae</taxon>
        <taxon>Hungatella</taxon>
    </lineage>
</organism>
<keyword evidence="2" id="KW-1185">Reference proteome</keyword>
<accession>A0ABR7H7R6</accession>
<dbReference type="EMBL" id="JACOPB010000006">
    <property type="protein sequence ID" value="MBC5709235.1"/>
    <property type="molecule type" value="Genomic_DNA"/>
</dbReference>
<protein>
    <submittedName>
        <fullName evidence="1">Uncharacterized protein</fullName>
    </submittedName>
</protein>
<dbReference type="Proteomes" id="UP000634672">
    <property type="component" value="Unassembled WGS sequence"/>
</dbReference>
<sequence length="62" mass="7024">MVPEEERRPGGVISPDSGITSMKKGYLVTGWSNAHRLIIHRFFFCKSRFFVSSPLPFPNKGI</sequence>
<gene>
    <name evidence="1" type="ORF">H8S75_14855</name>
</gene>
<reference evidence="1 2" key="1">
    <citation type="submission" date="2020-08" db="EMBL/GenBank/DDBJ databases">
        <title>Genome public.</title>
        <authorList>
            <person name="Liu C."/>
            <person name="Sun Q."/>
        </authorList>
    </citation>
    <scope>NUCLEOTIDE SEQUENCE [LARGE SCALE GENOMIC DNA]</scope>
    <source>
        <strain evidence="1 2">NSJ-66</strain>
    </source>
</reference>